<dbReference type="Proteomes" id="UP000663873">
    <property type="component" value="Unassembled WGS sequence"/>
</dbReference>
<protein>
    <submittedName>
        <fullName evidence="1">Uncharacterized protein</fullName>
    </submittedName>
</protein>
<feature type="non-terminal residue" evidence="1">
    <location>
        <position position="1"/>
    </location>
</feature>
<accession>A0A821WTP1</accession>
<comment type="caution">
    <text evidence="1">The sequence shown here is derived from an EMBL/GenBank/DDBJ whole genome shotgun (WGS) entry which is preliminary data.</text>
</comment>
<dbReference type="Proteomes" id="UP000663848">
    <property type="component" value="Unassembled WGS sequence"/>
</dbReference>
<reference evidence="1" key="1">
    <citation type="submission" date="2021-02" db="EMBL/GenBank/DDBJ databases">
        <authorList>
            <person name="Nowell W R."/>
        </authorList>
    </citation>
    <scope>NUCLEOTIDE SEQUENCE</scope>
</reference>
<organism evidence="1 3">
    <name type="scientific">Rotaria socialis</name>
    <dbReference type="NCBI Taxonomy" id="392032"/>
    <lineage>
        <taxon>Eukaryota</taxon>
        <taxon>Metazoa</taxon>
        <taxon>Spiralia</taxon>
        <taxon>Gnathifera</taxon>
        <taxon>Rotifera</taxon>
        <taxon>Eurotatoria</taxon>
        <taxon>Bdelloidea</taxon>
        <taxon>Philodinida</taxon>
        <taxon>Philodinidae</taxon>
        <taxon>Rotaria</taxon>
    </lineage>
</organism>
<dbReference type="EMBL" id="CAJOBP010085194">
    <property type="protein sequence ID" value="CAF4928098.1"/>
    <property type="molecule type" value="Genomic_DNA"/>
</dbReference>
<evidence type="ECO:0000313" key="2">
    <source>
        <dbReference type="EMBL" id="CAF5103621.1"/>
    </source>
</evidence>
<name>A0A821WTP1_9BILA</name>
<dbReference type="AlphaFoldDB" id="A0A821WTP1"/>
<dbReference type="EMBL" id="CAJOBR010072407">
    <property type="protein sequence ID" value="CAF5103621.1"/>
    <property type="molecule type" value="Genomic_DNA"/>
</dbReference>
<keyword evidence="3" id="KW-1185">Reference proteome</keyword>
<evidence type="ECO:0000313" key="1">
    <source>
        <dbReference type="EMBL" id="CAF4928098.1"/>
    </source>
</evidence>
<proteinExistence type="predicted"/>
<sequence length="33" mass="3795">SKRDSRAAVARLLLVVQEAYDLVPSTTTRERHR</sequence>
<gene>
    <name evidence="2" type="ORF">QYT958_LOCUS44981</name>
    <name evidence="1" type="ORF">UJA718_LOCUS46735</name>
</gene>
<evidence type="ECO:0000313" key="3">
    <source>
        <dbReference type="Proteomes" id="UP000663873"/>
    </source>
</evidence>